<feature type="domain" description="G-protein coupled receptors family 1 profile" evidence="12">
    <location>
        <begin position="89"/>
        <end position="316"/>
    </location>
</feature>
<feature type="transmembrane region" description="Helical" evidence="11">
    <location>
        <begin position="190"/>
        <end position="211"/>
    </location>
</feature>
<dbReference type="PROSITE" id="PS50262">
    <property type="entry name" value="G_PROTEIN_RECEP_F1_2"/>
    <property type="match status" value="1"/>
</dbReference>
<dbReference type="AlphaFoldDB" id="A0A8C3JTS6"/>
<dbReference type="GO" id="GO:0005886">
    <property type="term" value="C:plasma membrane"/>
    <property type="evidence" value="ECO:0007669"/>
    <property type="project" value="UniProtKB-SubCell"/>
</dbReference>
<dbReference type="InterPro" id="IPR017452">
    <property type="entry name" value="GPCR_Rhodpsn_7TM"/>
</dbReference>
<dbReference type="InterPro" id="IPR000276">
    <property type="entry name" value="GPCR_Rhodpsn"/>
</dbReference>
<keyword evidence="7 10" id="KW-0675">Receptor</keyword>
<dbReference type="InterPro" id="IPR026234">
    <property type="entry name" value="MRGPCRFAMILY"/>
</dbReference>
<feature type="transmembrane region" description="Helical" evidence="11">
    <location>
        <begin position="70"/>
        <end position="97"/>
    </location>
</feature>
<sequence>MGHVRGSCHQCAEIEGRLLITGGNLWAKVCSFRCQVLGMCCPSFPSDSWSLLGGGGRGRRWPSAAGTRDYTMVIISGVFIVVCLCGLVGNMVVVRFLGFHMKKNHFTVYVLNLAIADISLLLVILGILTVNILLTVECYNWYKYVVSRYILMVVFFFWYLASMYLLTAMSMERCLSVLFPVWYRSRRPKHLSGIVCVVVWALVAIFASLLLDSCSFYFNRRCSQILSILSPLNFLIFCFFPLLSNLSLFIRLRCGSRRRHPGKLYVALLLSVICMFIFGLPLIILILIFHFHTYVPILFIGYLLASLNSSINPVIYFLVGSFWKRRFQGSVRTALRRVFEYKVRRNPSTRCTQGTTEGPHMVG</sequence>
<dbReference type="PANTHER" id="PTHR11334">
    <property type="entry name" value="MAS-RELATED G-PROTEIN COUPLED RECEPTOR"/>
    <property type="match status" value="1"/>
</dbReference>
<dbReference type="Proteomes" id="UP000694419">
    <property type="component" value="Unplaced"/>
</dbReference>
<evidence type="ECO:0000256" key="8">
    <source>
        <dbReference type="ARBA" id="ARBA00023224"/>
    </source>
</evidence>
<evidence type="ECO:0000256" key="1">
    <source>
        <dbReference type="ARBA" id="ARBA00004651"/>
    </source>
</evidence>
<keyword evidence="2" id="KW-1003">Cell membrane</keyword>
<dbReference type="Pfam" id="PF10328">
    <property type="entry name" value="7TM_GPCR_Srx"/>
    <property type="match status" value="1"/>
</dbReference>
<reference evidence="13" key="2">
    <citation type="submission" date="2025-09" db="UniProtKB">
        <authorList>
            <consortium name="Ensembl"/>
        </authorList>
    </citation>
    <scope>IDENTIFICATION</scope>
</reference>
<feature type="transmembrane region" description="Helical" evidence="11">
    <location>
        <begin position="146"/>
        <end position="169"/>
    </location>
</feature>
<dbReference type="InterPro" id="IPR019430">
    <property type="entry name" value="7TM_GPCR_serpentine_rcpt_Srx"/>
</dbReference>
<evidence type="ECO:0000256" key="3">
    <source>
        <dbReference type="ARBA" id="ARBA00022692"/>
    </source>
</evidence>
<comment type="similarity">
    <text evidence="9">Belongs to the G-protein coupled receptor 1 family. Mas subfamily.</text>
</comment>
<keyword evidence="3 10" id="KW-0812">Transmembrane</keyword>
<evidence type="ECO:0000256" key="2">
    <source>
        <dbReference type="ARBA" id="ARBA00022475"/>
    </source>
</evidence>
<evidence type="ECO:0000256" key="11">
    <source>
        <dbReference type="SAM" id="Phobius"/>
    </source>
</evidence>
<keyword evidence="14" id="KW-1185">Reference proteome</keyword>
<evidence type="ECO:0000256" key="10">
    <source>
        <dbReference type="RuleBase" id="RU000688"/>
    </source>
</evidence>
<proteinExistence type="inferred from homology"/>
<feature type="transmembrane region" description="Helical" evidence="11">
    <location>
        <begin position="264"/>
        <end position="291"/>
    </location>
</feature>
<comment type="subcellular location">
    <subcellularLocation>
        <location evidence="1">Cell membrane</location>
        <topology evidence="1">Multi-pass membrane protein</topology>
    </subcellularLocation>
</comment>
<evidence type="ECO:0000313" key="14">
    <source>
        <dbReference type="Proteomes" id="UP000694419"/>
    </source>
</evidence>
<evidence type="ECO:0000313" key="13">
    <source>
        <dbReference type="Ensembl" id="ENSCPGP00000012719.1"/>
    </source>
</evidence>
<evidence type="ECO:0000256" key="5">
    <source>
        <dbReference type="ARBA" id="ARBA00023040"/>
    </source>
</evidence>
<evidence type="ECO:0000256" key="4">
    <source>
        <dbReference type="ARBA" id="ARBA00022989"/>
    </source>
</evidence>
<reference evidence="13" key="1">
    <citation type="submission" date="2025-08" db="UniProtKB">
        <authorList>
            <consortium name="Ensembl"/>
        </authorList>
    </citation>
    <scope>IDENTIFICATION</scope>
</reference>
<feature type="transmembrane region" description="Helical" evidence="11">
    <location>
        <begin position="231"/>
        <end position="252"/>
    </location>
</feature>
<dbReference type="Gene3D" id="1.20.1070.10">
    <property type="entry name" value="Rhodopsin 7-helix transmembrane proteins"/>
    <property type="match status" value="1"/>
</dbReference>
<keyword evidence="5 10" id="KW-0297">G-protein coupled receptor</keyword>
<dbReference type="GO" id="GO:0004930">
    <property type="term" value="F:G protein-coupled receptor activity"/>
    <property type="evidence" value="ECO:0007669"/>
    <property type="project" value="UniProtKB-KW"/>
</dbReference>
<dbReference type="PRINTS" id="PR00237">
    <property type="entry name" value="GPCRRHODOPSN"/>
</dbReference>
<protein>
    <recommendedName>
        <fullName evidence="12">G-protein coupled receptors family 1 profile domain-containing protein</fullName>
    </recommendedName>
</protein>
<keyword evidence="8 10" id="KW-0807">Transducer</keyword>
<dbReference type="PANTHER" id="PTHR11334:SF29">
    <property type="entry name" value="MAS-RELATED G-PROTEIN COUPLED RECEPTOR MEMBER X2"/>
    <property type="match status" value="1"/>
</dbReference>
<dbReference type="FunFam" id="1.20.1070.10:FF:000193">
    <property type="entry name" value="Mas-related G-protein coupled receptor member E"/>
    <property type="match status" value="1"/>
</dbReference>
<feature type="transmembrane region" description="Helical" evidence="11">
    <location>
        <begin position="109"/>
        <end position="134"/>
    </location>
</feature>
<keyword evidence="6 11" id="KW-0472">Membrane</keyword>
<accession>A0A8C3JTS6</accession>
<evidence type="ECO:0000259" key="12">
    <source>
        <dbReference type="PROSITE" id="PS50262"/>
    </source>
</evidence>
<evidence type="ECO:0000256" key="9">
    <source>
        <dbReference type="ARBA" id="ARBA00061394"/>
    </source>
</evidence>
<keyword evidence="4 11" id="KW-1133">Transmembrane helix</keyword>
<dbReference type="PRINTS" id="PR02108">
    <property type="entry name" value="MRGPCRFAMILY"/>
</dbReference>
<evidence type="ECO:0000256" key="6">
    <source>
        <dbReference type="ARBA" id="ARBA00023136"/>
    </source>
</evidence>
<dbReference type="SUPFAM" id="SSF81321">
    <property type="entry name" value="Family A G protein-coupled receptor-like"/>
    <property type="match status" value="1"/>
</dbReference>
<dbReference type="Ensembl" id="ENSCPGT00000013944.1">
    <property type="protein sequence ID" value="ENSCPGP00000012719.1"/>
    <property type="gene ID" value="ENSCPGG00000009026.1"/>
</dbReference>
<organism evidence="13 14">
    <name type="scientific">Calidris pygmaea</name>
    <name type="common">Spoon-billed sandpiper</name>
    <dbReference type="NCBI Taxonomy" id="425635"/>
    <lineage>
        <taxon>Eukaryota</taxon>
        <taxon>Metazoa</taxon>
        <taxon>Chordata</taxon>
        <taxon>Craniata</taxon>
        <taxon>Vertebrata</taxon>
        <taxon>Euteleostomi</taxon>
        <taxon>Archelosauria</taxon>
        <taxon>Archosauria</taxon>
        <taxon>Dinosauria</taxon>
        <taxon>Saurischia</taxon>
        <taxon>Theropoda</taxon>
        <taxon>Coelurosauria</taxon>
        <taxon>Aves</taxon>
        <taxon>Neognathae</taxon>
        <taxon>Neoaves</taxon>
        <taxon>Charadriiformes</taxon>
        <taxon>Scolopacidae</taxon>
        <taxon>Calidris</taxon>
    </lineage>
</organism>
<feature type="transmembrane region" description="Helical" evidence="11">
    <location>
        <begin position="297"/>
        <end position="319"/>
    </location>
</feature>
<evidence type="ECO:0000256" key="7">
    <source>
        <dbReference type="ARBA" id="ARBA00023170"/>
    </source>
</evidence>
<dbReference type="PROSITE" id="PS00237">
    <property type="entry name" value="G_PROTEIN_RECEP_F1_1"/>
    <property type="match status" value="1"/>
</dbReference>
<name>A0A8C3JTS6_9CHAR</name>